<dbReference type="PANTHER" id="PTHR19328:SF13">
    <property type="entry name" value="HIPL1 PROTEIN"/>
    <property type="match status" value="1"/>
</dbReference>
<dbReference type="InterPro" id="IPR011042">
    <property type="entry name" value="6-blade_b-propeller_TolB-like"/>
</dbReference>
<organism evidence="13 14">
    <name type="scientific">Apostasia shenzhenica</name>
    <dbReference type="NCBI Taxonomy" id="1088818"/>
    <lineage>
        <taxon>Eukaryota</taxon>
        <taxon>Viridiplantae</taxon>
        <taxon>Streptophyta</taxon>
        <taxon>Embryophyta</taxon>
        <taxon>Tracheophyta</taxon>
        <taxon>Spermatophyta</taxon>
        <taxon>Magnoliopsida</taxon>
        <taxon>Liliopsida</taxon>
        <taxon>Asparagales</taxon>
        <taxon>Orchidaceae</taxon>
        <taxon>Apostasioideae</taxon>
        <taxon>Apostasia</taxon>
    </lineage>
</organism>
<proteinExistence type="inferred from homology"/>
<evidence type="ECO:0000256" key="7">
    <source>
        <dbReference type="ARBA" id="ARBA00023136"/>
    </source>
</evidence>
<dbReference type="Gene3D" id="2.120.10.30">
    <property type="entry name" value="TolB, C-terminal domain"/>
    <property type="match status" value="1"/>
</dbReference>
<dbReference type="OrthoDB" id="10266706at2759"/>
<evidence type="ECO:0000256" key="4">
    <source>
        <dbReference type="ARBA" id="ARBA00022729"/>
    </source>
</evidence>
<evidence type="ECO:0000256" key="5">
    <source>
        <dbReference type="ARBA" id="ARBA00022891"/>
    </source>
</evidence>
<keyword evidence="9" id="KW-0449">Lipoprotein</keyword>
<dbReference type="InterPro" id="IPR011041">
    <property type="entry name" value="Quinoprot_gluc/sorb_DH_b-prop"/>
</dbReference>
<evidence type="ECO:0000256" key="10">
    <source>
        <dbReference type="ARBA" id="ARBA00061483"/>
    </source>
</evidence>
<dbReference type="SUPFAM" id="SSF50952">
    <property type="entry name" value="Soluble quinoprotein glucose dehydrogenase"/>
    <property type="match status" value="1"/>
</dbReference>
<protein>
    <submittedName>
        <fullName evidence="13">HIPL1 protein</fullName>
    </submittedName>
</protein>
<feature type="chain" id="PRO_5014116584" evidence="11">
    <location>
        <begin position="23"/>
        <end position="691"/>
    </location>
</feature>
<gene>
    <name evidence="13" type="primary">HIPL1</name>
    <name evidence="13" type="ORF">AXF42_Ash019403</name>
</gene>
<evidence type="ECO:0000256" key="2">
    <source>
        <dbReference type="ARBA" id="ARBA00004193"/>
    </source>
</evidence>
<dbReference type="InterPro" id="IPR012938">
    <property type="entry name" value="Glc/Sorbosone_DH"/>
</dbReference>
<keyword evidence="6" id="KW-0560">Oxidoreductase</keyword>
<dbReference type="FunFam" id="2.120.10.30:FF:000067">
    <property type="entry name" value="HHIP-like 1"/>
    <property type="match status" value="1"/>
</dbReference>
<keyword evidence="3" id="KW-1003">Cell membrane</keyword>
<keyword evidence="7" id="KW-0472">Membrane</keyword>
<keyword evidence="4 11" id="KW-0732">Signal</keyword>
<dbReference type="PANTHER" id="PTHR19328">
    <property type="entry name" value="HEDGEHOG-INTERACTING PROTEIN"/>
    <property type="match status" value="1"/>
</dbReference>
<feature type="domain" description="Glucose/Sorbosone dehydrogenase" evidence="12">
    <location>
        <begin position="261"/>
        <end position="510"/>
    </location>
</feature>
<comment type="cofactor">
    <cofactor evidence="1">
        <name>pyrroloquinoline quinone</name>
        <dbReference type="ChEBI" id="CHEBI:58442"/>
    </cofactor>
</comment>
<dbReference type="GO" id="GO:0016491">
    <property type="term" value="F:oxidoreductase activity"/>
    <property type="evidence" value="ECO:0007669"/>
    <property type="project" value="UniProtKB-KW"/>
</dbReference>
<keyword evidence="5" id="KW-0634">PQQ</keyword>
<sequence length="691" mass="74573">MGCLQPAALIFFLVLLLPSSSSLPLCTNSRAPVTLKAPLTFCPYSASSCCNATEDAAIQKQFNSMNITHSSCGSLVKSILCTKCDPYSADLFTIGPNIGIVPVLCNSTSSLSPAQDKKDATGDFCSQVWNTCKDVSILNSPFAASLKGSAVVPASSSRLTDLWQSETDFCKAFGGSANTESVCFNGQSVSFNDSTDITPPKGICFEKLGNGSYLSMVPHPDGSNRIFLANQAGKIWLATVPPQGSRGTLDFDESNPFLDITDIVDSDTELGLMNIAFHPNFTNNGRFFASFNCDKVQTVSCSGRCSCNSEVGCDPSKLGLSNGAQPCQYQSVISEFTANSSSSSPSQATFAQPSEVRRIFTMGLPFSGHHAGQILFGPEDGYLYFMMGDGGSEGDPYNFAQNKKSLLGKIMRLDVNNIPSASEINRLDLWGNYSIPKDNPSADDNDLQSEIWALGVRNPWRCSFDAERPSYFFCGDVGQEKYEEVDLITKGGNYGWRVYEGPEVFQPAKSPGGNTSLNSINPIFPIMGYSHSSLNTKFGSASITGGYVYRSSADPCLYGRFMYADLYGEAVWTGIENPVNSGNFSSSMLPFDCAKNTPIACDHVQGSALPSLGLIYSFAEDNNKDIYVLASKGVYRVVSPSQCNYACPKEKLSANPSPPPSSPSCSRGKYEKLQMKLMLFLSCLIIFFGSF</sequence>
<evidence type="ECO:0000313" key="14">
    <source>
        <dbReference type="Proteomes" id="UP000236161"/>
    </source>
</evidence>
<dbReference type="AlphaFoldDB" id="A0A2I0B4V0"/>
<evidence type="ECO:0000259" key="12">
    <source>
        <dbReference type="Pfam" id="PF07995"/>
    </source>
</evidence>
<evidence type="ECO:0000256" key="8">
    <source>
        <dbReference type="ARBA" id="ARBA00023180"/>
    </source>
</evidence>
<reference evidence="13 14" key="1">
    <citation type="journal article" date="2017" name="Nature">
        <title>The Apostasia genome and the evolution of orchids.</title>
        <authorList>
            <person name="Zhang G.Q."/>
            <person name="Liu K.W."/>
            <person name="Li Z."/>
            <person name="Lohaus R."/>
            <person name="Hsiao Y.Y."/>
            <person name="Niu S.C."/>
            <person name="Wang J.Y."/>
            <person name="Lin Y.C."/>
            <person name="Xu Q."/>
            <person name="Chen L.J."/>
            <person name="Yoshida K."/>
            <person name="Fujiwara S."/>
            <person name="Wang Z.W."/>
            <person name="Zhang Y.Q."/>
            <person name="Mitsuda N."/>
            <person name="Wang M."/>
            <person name="Liu G.H."/>
            <person name="Pecoraro L."/>
            <person name="Huang H.X."/>
            <person name="Xiao X.J."/>
            <person name="Lin M."/>
            <person name="Wu X.Y."/>
            <person name="Wu W.L."/>
            <person name="Chen Y.Y."/>
            <person name="Chang S.B."/>
            <person name="Sakamoto S."/>
            <person name="Ohme-Takagi M."/>
            <person name="Yagi M."/>
            <person name="Zeng S.J."/>
            <person name="Shen C.Y."/>
            <person name="Yeh C.M."/>
            <person name="Luo Y.B."/>
            <person name="Tsai W.C."/>
            <person name="Van de Peer Y."/>
            <person name="Liu Z.J."/>
        </authorList>
    </citation>
    <scope>NUCLEOTIDE SEQUENCE [LARGE SCALE GENOMIC DNA]</scope>
    <source>
        <strain evidence="14">cv. Shenzhen</strain>
        <tissue evidence="13">Stem</tissue>
    </source>
</reference>
<comment type="similarity">
    <text evidence="10">Belongs to the PQQ oxidoreductase GdhB family.</text>
</comment>
<name>A0A2I0B4V0_9ASPA</name>
<evidence type="ECO:0000313" key="13">
    <source>
        <dbReference type="EMBL" id="PKA62820.1"/>
    </source>
</evidence>
<dbReference type="GO" id="GO:0005886">
    <property type="term" value="C:plasma membrane"/>
    <property type="evidence" value="ECO:0007669"/>
    <property type="project" value="UniProtKB-SubCell"/>
</dbReference>
<accession>A0A2I0B4V0</accession>
<comment type="subcellular location">
    <subcellularLocation>
        <location evidence="2">Cell membrane</location>
        <topology evidence="2">Lipid-anchor</topology>
    </subcellularLocation>
</comment>
<dbReference type="EMBL" id="KZ451913">
    <property type="protein sequence ID" value="PKA62820.1"/>
    <property type="molecule type" value="Genomic_DNA"/>
</dbReference>
<dbReference type="STRING" id="1088818.A0A2I0B4V0"/>
<evidence type="ECO:0000256" key="3">
    <source>
        <dbReference type="ARBA" id="ARBA00022475"/>
    </source>
</evidence>
<evidence type="ECO:0000256" key="11">
    <source>
        <dbReference type="SAM" id="SignalP"/>
    </source>
</evidence>
<keyword evidence="8" id="KW-0325">Glycoprotein</keyword>
<dbReference type="Pfam" id="PF07995">
    <property type="entry name" value="GSDH"/>
    <property type="match status" value="1"/>
</dbReference>
<keyword evidence="14" id="KW-1185">Reference proteome</keyword>
<evidence type="ECO:0000256" key="9">
    <source>
        <dbReference type="ARBA" id="ARBA00023288"/>
    </source>
</evidence>
<evidence type="ECO:0000256" key="1">
    <source>
        <dbReference type="ARBA" id="ARBA00001931"/>
    </source>
</evidence>
<dbReference type="Proteomes" id="UP000236161">
    <property type="component" value="Unassembled WGS sequence"/>
</dbReference>
<evidence type="ECO:0000256" key="6">
    <source>
        <dbReference type="ARBA" id="ARBA00023002"/>
    </source>
</evidence>
<feature type="signal peptide" evidence="11">
    <location>
        <begin position="1"/>
        <end position="22"/>
    </location>
</feature>